<evidence type="ECO:0000256" key="1">
    <source>
        <dbReference type="ARBA" id="ARBA00012771"/>
    </source>
</evidence>
<evidence type="ECO:0000259" key="6">
    <source>
        <dbReference type="Pfam" id="PF05175"/>
    </source>
</evidence>
<sequence length="281" mass="31640">MAYYTELWRQLVPLYGENEAKAIAKLVFEVAFNLSFTDILCNKDTQLSKEQEHNLQKITDRLLTGEPVQYVLQQAWFAGSWFKVHSGVLIPRPETEDLCYWIAEQPTLSSLSNPKILDIGTGSGCIAITLSQLIKNAQTTAWDIAPEALSLAKENAKAMNVHLEVMEQDALNAPCDNEKWDIVVSNPPYITPKEQSEMEANVLQFEPNCALFVPENNPLIFYKAITQYAQKALVQGGALFFEINPLFVSEMKNLLTEAGFADIEVLIDRFGKERHVKGVKK</sequence>
<organism evidence="8 9">
    <name type="scientific">Hoylesella nanceiensis</name>
    <dbReference type="NCBI Taxonomy" id="425941"/>
    <lineage>
        <taxon>Bacteria</taxon>
        <taxon>Pseudomonadati</taxon>
        <taxon>Bacteroidota</taxon>
        <taxon>Bacteroidia</taxon>
        <taxon>Bacteroidales</taxon>
        <taxon>Prevotellaceae</taxon>
        <taxon>Hoylesella</taxon>
    </lineage>
</organism>
<dbReference type="InterPro" id="IPR002052">
    <property type="entry name" value="DNA_methylase_N6_adenine_CS"/>
</dbReference>
<keyword evidence="2 8" id="KW-0489">Methyltransferase</keyword>
<dbReference type="PROSITE" id="PS00092">
    <property type="entry name" value="N6_MTASE"/>
    <property type="match status" value="1"/>
</dbReference>
<evidence type="ECO:0000259" key="7">
    <source>
        <dbReference type="Pfam" id="PF17827"/>
    </source>
</evidence>
<dbReference type="Proteomes" id="UP000788426">
    <property type="component" value="Unassembled WGS sequence"/>
</dbReference>
<dbReference type="PANTHER" id="PTHR18895">
    <property type="entry name" value="HEMK METHYLTRANSFERASE"/>
    <property type="match status" value="1"/>
</dbReference>
<feature type="domain" description="Release factor glutamine methyltransferase N-terminal" evidence="7">
    <location>
        <begin position="16"/>
        <end position="72"/>
    </location>
</feature>
<dbReference type="NCBIfam" id="TIGR03534">
    <property type="entry name" value="RF_mod_PrmC"/>
    <property type="match status" value="1"/>
</dbReference>
<comment type="caution">
    <text evidence="8">The sequence shown here is derived from an EMBL/GenBank/DDBJ whole genome shotgun (WGS) entry which is preliminary data.</text>
</comment>
<protein>
    <recommendedName>
        <fullName evidence="1">peptide chain release factor N(5)-glutamine methyltransferase</fullName>
        <ecNumber evidence="1">2.1.1.297</ecNumber>
    </recommendedName>
</protein>
<dbReference type="InterPro" id="IPR007848">
    <property type="entry name" value="Small_mtfrase_dom"/>
</dbReference>
<dbReference type="InterPro" id="IPR040758">
    <property type="entry name" value="PrmC_N"/>
</dbReference>
<evidence type="ECO:0000313" key="9">
    <source>
        <dbReference type="Proteomes" id="UP000788426"/>
    </source>
</evidence>
<keyword evidence="4" id="KW-0949">S-adenosyl-L-methionine</keyword>
<name>A0ABS6YCW1_9BACT</name>
<dbReference type="InterPro" id="IPR050320">
    <property type="entry name" value="N5-glutamine_MTase"/>
</dbReference>
<evidence type="ECO:0000256" key="4">
    <source>
        <dbReference type="ARBA" id="ARBA00022691"/>
    </source>
</evidence>
<dbReference type="GO" id="GO:0032259">
    <property type="term" value="P:methylation"/>
    <property type="evidence" value="ECO:0007669"/>
    <property type="project" value="UniProtKB-KW"/>
</dbReference>
<evidence type="ECO:0000256" key="5">
    <source>
        <dbReference type="ARBA" id="ARBA00048391"/>
    </source>
</evidence>
<keyword evidence="3 8" id="KW-0808">Transferase</keyword>
<dbReference type="NCBIfam" id="TIGR00536">
    <property type="entry name" value="hemK_fam"/>
    <property type="match status" value="1"/>
</dbReference>
<evidence type="ECO:0000313" key="8">
    <source>
        <dbReference type="EMBL" id="MBW4769102.1"/>
    </source>
</evidence>
<gene>
    <name evidence="8" type="primary">prmC</name>
    <name evidence="8" type="ORF">KZO38_04925</name>
</gene>
<accession>A0ABS6YCW1</accession>
<evidence type="ECO:0000256" key="2">
    <source>
        <dbReference type="ARBA" id="ARBA00022603"/>
    </source>
</evidence>
<dbReference type="PANTHER" id="PTHR18895:SF74">
    <property type="entry name" value="MTRF1L RELEASE FACTOR GLUTAMINE METHYLTRANSFERASE"/>
    <property type="match status" value="1"/>
</dbReference>
<dbReference type="Pfam" id="PF05175">
    <property type="entry name" value="MTS"/>
    <property type="match status" value="1"/>
</dbReference>
<dbReference type="GO" id="GO:0102559">
    <property type="term" value="F:peptide chain release factor N(5)-glutamine methyltransferase activity"/>
    <property type="evidence" value="ECO:0007669"/>
    <property type="project" value="UniProtKB-EC"/>
</dbReference>
<comment type="catalytic activity">
    <reaction evidence="5">
        <text>L-glutaminyl-[peptide chain release factor] + S-adenosyl-L-methionine = N(5)-methyl-L-glutaminyl-[peptide chain release factor] + S-adenosyl-L-homocysteine + H(+)</text>
        <dbReference type="Rhea" id="RHEA:42896"/>
        <dbReference type="Rhea" id="RHEA-COMP:10271"/>
        <dbReference type="Rhea" id="RHEA-COMP:10272"/>
        <dbReference type="ChEBI" id="CHEBI:15378"/>
        <dbReference type="ChEBI" id="CHEBI:30011"/>
        <dbReference type="ChEBI" id="CHEBI:57856"/>
        <dbReference type="ChEBI" id="CHEBI:59789"/>
        <dbReference type="ChEBI" id="CHEBI:61891"/>
        <dbReference type="EC" id="2.1.1.297"/>
    </reaction>
</comment>
<dbReference type="RefSeq" id="WP_219480647.1">
    <property type="nucleotide sequence ID" value="NZ_JAHXCT010000003.1"/>
</dbReference>
<reference evidence="8 9" key="1">
    <citation type="submission" date="2021-07" db="EMBL/GenBank/DDBJ databases">
        <title>Genomic diversity and antimicrobial resistance of Prevotella spp. isolated from chronic lung disease airways.</title>
        <authorList>
            <person name="Webb K.A."/>
            <person name="Olagoke O.S."/>
            <person name="Baird T."/>
            <person name="Neill J."/>
            <person name="Pham A."/>
            <person name="Wells T.J."/>
            <person name="Ramsay K.A."/>
            <person name="Bell S.C."/>
            <person name="Sarovich D.S."/>
            <person name="Price E.P."/>
        </authorList>
    </citation>
    <scope>NUCLEOTIDE SEQUENCE [LARGE SCALE GENOMIC DNA]</scope>
    <source>
        <strain evidence="8 9">SCHI0011.S.12</strain>
    </source>
</reference>
<proteinExistence type="predicted"/>
<dbReference type="CDD" id="cd02440">
    <property type="entry name" value="AdoMet_MTases"/>
    <property type="match status" value="1"/>
</dbReference>
<keyword evidence="9" id="KW-1185">Reference proteome</keyword>
<evidence type="ECO:0000256" key="3">
    <source>
        <dbReference type="ARBA" id="ARBA00022679"/>
    </source>
</evidence>
<dbReference type="InterPro" id="IPR019874">
    <property type="entry name" value="RF_methyltr_PrmC"/>
</dbReference>
<dbReference type="Pfam" id="PF17827">
    <property type="entry name" value="PrmC_N"/>
    <property type="match status" value="1"/>
</dbReference>
<dbReference type="InterPro" id="IPR004556">
    <property type="entry name" value="HemK-like"/>
</dbReference>
<feature type="domain" description="Methyltransferase small" evidence="6">
    <location>
        <begin position="109"/>
        <end position="196"/>
    </location>
</feature>
<dbReference type="EMBL" id="JAHXCT010000003">
    <property type="protein sequence ID" value="MBW4769102.1"/>
    <property type="molecule type" value="Genomic_DNA"/>
</dbReference>
<dbReference type="EC" id="2.1.1.297" evidence="1"/>